<evidence type="ECO:0000313" key="16">
    <source>
        <dbReference type="Proteomes" id="UP001151295"/>
    </source>
</evidence>
<feature type="compositionally biased region" description="Low complexity" evidence="13">
    <location>
        <begin position="975"/>
        <end position="1007"/>
    </location>
</feature>
<feature type="compositionally biased region" description="Low complexity" evidence="13">
    <location>
        <begin position="588"/>
        <end position="601"/>
    </location>
</feature>
<evidence type="ECO:0000256" key="12">
    <source>
        <dbReference type="PROSITE-ProRule" id="PRU00094"/>
    </source>
</evidence>
<dbReference type="InterPro" id="IPR000679">
    <property type="entry name" value="Znf_GATA"/>
</dbReference>
<evidence type="ECO:0000256" key="8">
    <source>
        <dbReference type="ARBA" id="ARBA00022989"/>
    </source>
</evidence>
<evidence type="ECO:0000313" key="15">
    <source>
        <dbReference type="EMBL" id="KAJ1994764.1"/>
    </source>
</evidence>
<dbReference type="SUPFAM" id="SSF57716">
    <property type="entry name" value="Glucocorticoid receptor-like (DNA-binding domain)"/>
    <property type="match status" value="1"/>
</dbReference>
<keyword evidence="6" id="KW-0999">Mitochondrion inner membrane</keyword>
<evidence type="ECO:0000256" key="5">
    <source>
        <dbReference type="ARBA" id="ARBA00022692"/>
    </source>
</evidence>
<evidence type="ECO:0000259" key="14">
    <source>
        <dbReference type="PROSITE" id="PS50114"/>
    </source>
</evidence>
<evidence type="ECO:0000256" key="3">
    <source>
        <dbReference type="ARBA" id="ARBA00020796"/>
    </source>
</evidence>
<feature type="compositionally biased region" description="Low complexity" evidence="13">
    <location>
        <begin position="546"/>
        <end position="561"/>
    </location>
</feature>
<feature type="region of interest" description="Disordered" evidence="13">
    <location>
        <begin position="399"/>
        <end position="424"/>
    </location>
</feature>
<protein>
    <recommendedName>
        <fullName evidence="3">Mitochondrial import inner membrane translocase subunit TIM54</fullName>
    </recommendedName>
</protein>
<proteinExistence type="inferred from homology"/>
<feature type="compositionally biased region" description="Low complexity" evidence="13">
    <location>
        <begin position="879"/>
        <end position="904"/>
    </location>
</feature>
<keyword evidence="11" id="KW-0472">Membrane</keyword>
<keyword evidence="9" id="KW-0811">Translocation</keyword>
<evidence type="ECO:0000256" key="9">
    <source>
        <dbReference type="ARBA" id="ARBA00023010"/>
    </source>
</evidence>
<feature type="compositionally biased region" description="Polar residues" evidence="13">
    <location>
        <begin position="410"/>
        <end position="422"/>
    </location>
</feature>
<dbReference type="PROSITE" id="PS00344">
    <property type="entry name" value="GATA_ZN_FINGER_1"/>
    <property type="match status" value="1"/>
</dbReference>
<dbReference type="InterPro" id="IPR021056">
    <property type="entry name" value="Mt_import_IM_translocase_Tim54"/>
</dbReference>
<feature type="region of interest" description="Disordered" evidence="13">
    <location>
        <begin position="546"/>
        <end position="631"/>
    </location>
</feature>
<dbReference type="InterPro" id="IPR051647">
    <property type="entry name" value="Mediator_comp_sub12"/>
</dbReference>
<evidence type="ECO:0000256" key="7">
    <source>
        <dbReference type="ARBA" id="ARBA00022927"/>
    </source>
</evidence>
<evidence type="ECO:0000256" key="10">
    <source>
        <dbReference type="ARBA" id="ARBA00023128"/>
    </source>
</evidence>
<feature type="domain" description="GATA-type" evidence="14">
    <location>
        <begin position="731"/>
        <end position="773"/>
    </location>
</feature>
<dbReference type="Pfam" id="PF00320">
    <property type="entry name" value="GATA"/>
    <property type="match status" value="1"/>
</dbReference>
<keyword evidence="12" id="KW-0862">Zinc</keyword>
<dbReference type="EMBL" id="JANBQD010000010">
    <property type="protein sequence ID" value="KAJ1994764.1"/>
    <property type="molecule type" value="Genomic_DNA"/>
</dbReference>
<dbReference type="PROSITE" id="PS00028">
    <property type="entry name" value="ZINC_FINGER_C2H2_1"/>
    <property type="match status" value="1"/>
</dbReference>
<keyword evidence="16" id="KW-1185">Reference proteome</keyword>
<dbReference type="PANTHER" id="PTHR46007:SF8">
    <property type="entry name" value="C2H2-TYPE DOMAIN-CONTAINING PROTEIN"/>
    <property type="match status" value="1"/>
</dbReference>
<keyword evidence="8" id="KW-1133">Transmembrane helix</keyword>
<dbReference type="PROSITE" id="PS50114">
    <property type="entry name" value="GATA_ZN_FINGER_2"/>
    <property type="match status" value="1"/>
</dbReference>
<accession>A0ABQ8PSX6</accession>
<feature type="region of interest" description="Disordered" evidence="13">
    <location>
        <begin position="714"/>
        <end position="753"/>
    </location>
</feature>
<dbReference type="Proteomes" id="UP001151295">
    <property type="component" value="Unassembled WGS sequence"/>
</dbReference>
<feature type="region of interest" description="Disordered" evidence="13">
    <location>
        <begin position="811"/>
        <end position="1007"/>
    </location>
</feature>
<comment type="similarity">
    <text evidence="2">Belongs to the TIM54 family.</text>
</comment>
<dbReference type="Gene3D" id="3.30.50.10">
    <property type="entry name" value="Erythroid Transcription Factor GATA-1, subunit A"/>
    <property type="match status" value="1"/>
</dbReference>
<comment type="subcellular location">
    <subcellularLocation>
        <location evidence="1">Mitochondrion inner membrane</location>
        <topology evidence="1">Single-pass membrane protein</topology>
    </subcellularLocation>
</comment>
<gene>
    <name evidence="15" type="ORF">EDC05_001386</name>
</gene>
<organism evidence="15 16">
    <name type="scientific">Coemansia umbellata</name>
    <dbReference type="NCBI Taxonomy" id="1424467"/>
    <lineage>
        <taxon>Eukaryota</taxon>
        <taxon>Fungi</taxon>
        <taxon>Fungi incertae sedis</taxon>
        <taxon>Zoopagomycota</taxon>
        <taxon>Kickxellomycotina</taxon>
        <taxon>Kickxellomycetes</taxon>
        <taxon>Kickxellales</taxon>
        <taxon>Kickxellaceae</taxon>
        <taxon>Coemansia</taxon>
    </lineage>
</organism>
<comment type="caution">
    <text evidence="15">The sequence shown here is derived from an EMBL/GenBank/DDBJ whole genome shotgun (WGS) entry which is preliminary data.</text>
</comment>
<name>A0ABQ8PSX6_9FUNG</name>
<feature type="compositionally biased region" description="Polar residues" evidence="13">
    <location>
        <begin position="842"/>
        <end position="860"/>
    </location>
</feature>
<sequence>MLTKIRKHLPGRNASIFWGAVLGTVGFYQYNKHESKKRLEYYCKRAELMANEPIGALETPRKVHVYIAVPMGELGTRKARLHWEKYILPVFVAGALDYEVTLVNDTETDDKGENERAVRGGVHNKVAEEIREHRRKELEEDNEELKQWRVAIEERKKDNEERIRKNKLGASGGSVEFDLSNWKPEPYPGVMDVVAIGRETWIEVINGINDGAVASLNYTIPPLVPLDSEQQELKESMAERKISTTTESSPSEEEGDKKTSVHVTDTIGAVVDEPAIKVPEATPVAVDYDRYASKPSSGVLNNLPAVAYISHVNLTGWSCMPQRIWNFFHNQQNVDEYARQALQVVFESTQRAARSAEEIVEMGKAEEETKGWEGQEHIPVVVSPSVVESLRIYDTQHDNAPLIPGEKESSTSSSATQKQPPSAISFPVSADKQLPAVHELNNIRAALSSSADEMSVASQHPEPSHIMSSTQPTVATTTIQRKGIASHHPPLLSSSDSSLSFVVQPSRPIAVHHPSPPNSGVPATTTAPTMVAESAAAACSAAPQQGGSIYSSQQQQQRYIGNGPPLSASMLSPAQSAMAPTFGSSPVAQRQQQQKQQQAELQAEKSVSSSGFADSEKSTKKQQQQQQQQGSGILEKYRSELREVADKCKVLSQFADQYGPERNKFNAQPSDDLVIDMARKAYEVLMVFMTIRRERMSTSVDDDTMEYIRKRRTVLSPARAKSRKRSKRSDAAQPNSCRSCGISETPEWRRGPDGARTLCNACGLHYAKLNKKRAHEASTHTPLSAESASSLSPAATSAVLTSGSTTSTLILSSAPQQQPQQQQTQQTHSYAPQTAHPMQHPQPMSSSYTSHAQHPQQPYSGNLVVHPQNSNAAPEYQHPHQQQRQQQQASGYHYQNQAYIQQQQPGPASASTTYHQPRYQQQHHHHYQQQPSQQASTAPVSAYSEHYSQQQQHTHNGYTESQYHRSSLPSIYNPSSYHSQDHQYGQQQQQRQRPQQSPSSSISRIIG</sequence>
<dbReference type="InterPro" id="IPR013087">
    <property type="entry name" value="Znf_C2H2_type"/>
</dbReference>
<evidence type="ECO:0000256" key="2">
    <source>
        <dbReference type="ARBA" id="ARBA00006355"/>
    </source>
</evidence>
<keyword evidence="7" id="KW-0653">Protein transport</keyword>
<keyword evidence="12" id="KW-0863">Zinc-finger</keyword>
<dbReference type="SMART" id="SM00401">
    <property type="entry name" value="ZnF_GATA"/>
    <property type="match status" value="1"/>
</dbReference>
<dbReference type="Pfam" id="PF11711">
    <property type="entry name" value="Tim54"/>
    <property type="match status" value="1"/>
</dbReference>
<feature type="compositionally biased region" description="Basic and acidic residues" evidence="13">
    <location>
        <begin position="232"/>
        <end position="242"/>
    </location>
</feature>
<feature type="compositionally biased region" description="Polar residues" evidence="13">
    <location>
        <begin position="946"/>
        <end position="974"/>
    </location>
</feature>
<dbReference type="PANTHER" id="PTHR46007">
    <property type="entry name" value="MEDIATOR OF RNA POLYMERASE II TRANSCRIPTION SUBUNIT 12"/>
    <property type="match status" value="1"/>
</dbReference>
<feature type="compositionally biased region" description="Low complexity" evidence="13">
    <location>
        <begin position="928"/>
        <end position="942"/>
    </location>
</feature>
<evidence type="ECO:0000256" key="13">
    <source>
        <dbReference type="SAM" id="MobiDB-lite"/>
    </source>
</evidence>
<evidence type="ECO:0000256" key="11">
    <source>
        <dbReference type="ARBA" id="ARBA00023136"/>
    </source>
</evidence>
<keyword evidence="4" id="KW-0813">Transport</keyword>
<dbReference type="CDD" id="cd00202">
    <property type="entry name" value="ZnF_GATA"/>
    <property type="match status" value="1"/>
</dbReference>
<evidence type="ECO:0000256" key="4">
    <source>
        <dbReference type="ARBA" id="ARBA00022448"/>
    </source>
</evidence>
<feature type="region of interest" description="Disordered" evidence="13">
    <location>
        <begin position="232"/>
        <end position="261"/>
    </location>
</feature>
<keyword evidence="5" id="KW-0812">Transmembrane</keyword>
<keyword evidence="10" id="KW-0496">Mitochondrion</keyword>
<feature type="compositionally biased region" description="Low complexity" evidence="13">
    <location>
        <begin position="811"/>
        <end position="827"/>
    </location>
</feature>
<reference evidence="15" key="1">
    <citation type="submission" date="2022-07" db="EMBL/GenBank/DDBJ databases">
        <title>Phylogenomic reconstructions and comparative analyses of Kickxellomycotina fungi.</title>
        <authorList>
            <person name="Reynolds N.K."/>
            <person name="Stajich J.E."/>
            <person name="Barry K."/>
            <person name="Grigoriev I.V."/>
            <person name="Crous P."/>
            <person name="Smith M.E."/>
        </authorList>
    </citation>
    <scope>NUCLEOTIDE SEQUENCE</scope>
    <source>
        <strain evidence="15">BCRC 34882</strain>
    </source>
</reference>
<evidence type="ECO:0000256" key="6">
    <source>
        <dbReference type="ARBA" id="ARBA00022792"/>
    </source>
</evidence>
<dbReference type="InterPro" id="IPR013088">
    <property type="entry name" value="Znf_NHR/GATA"/>
</dbReference>
<evidence type="ECO:0000256" key="1">
    <source>
        <dbReference type="ARBA" id="ARBA00004434"/>
    </source>
</evidence>
<keyword evidence="12" id="KW-0479">Metal-binding</keyword>